<organism evidence="4 5">
    <name type="scientific">Chlamydomonas eustigma</name>
    <dbReference type="NCBI Taxonomy" id="1157962"/>
    <lineage>
        <taxon>Eukaryota</taxon>
        <taxon>Viridiplantae</taxon>
        <taxon>Chlorophyta</taxon>
        <taxon>core chlorophytes</taxon>
        <taxon>Chlorophyceae</taxon>
        <taxon>CS clade</taxon>
        <taxon>Chlamydomonadales</taxon>
        <taxon>Chlamydomonadaceae</taxon>
        <taxon>Chlamydomonas</taxon>
    </lineage>
</organism>
<name>A0A250XTB4_9CHLO</name>
<dbReference type="PANTHER" id="PTHR21262">
    <property type="entry name" value="GUANOSINE-3',5'-BIS DIPHOSPHATE 3'-PYROPHOSPHOHYDROLASE"/>
    <property type="match status" value="1"/>
</dbReference>
<protein>
    <recommendedName>
        <fullName evidence="3">RelA/SpoT domain-containing protein</fullName>
    </recommendedName>
</protein>
<accession>A0A250XTB4</accession>
<reference evidence="4 5" key="1">
    <citation type="submission" date="2017-08" db="EMBL/GenBank/DDBJ databases">
        <title>Acidophilic green algal genome provides insights into adaptation to an acidic environment.</title>
        <authorList>
            <person name="Hirooka S."/>
            <person name="Hirose Y."/>
            <person name="Kanesaki Y."/>
            <person name="Higuchi S."/>
            <person name="Fujiwara T."/>
            <person name="Onuma R."/>
            <person name="Era A."/>
            <person name="Ohbayashi R."/>
            <person name="Uzuka A."/>
            <person name="Nozaki H."/>
            <person name="Yoshikawa H."/>
            <person name="Miyagishima S.Y."/>
        </authorList>
    </citation>
    <scope>NUCLEOTIDE SEQUENCE [LARGE SCALE GENOMIC DNA]</scope>
    <source>
        <strain evidence="4 5">NIES-2499</strain>
    </source>
</reference>
<dbReference type="SUPFAM" id="SSF81301">
    <property type="entry name" value="Nucleotidyltransferase"/>
    <property type="match status" value="1"/>
</dbReference>
<gene>
    <name evidence="4" type="ORF">CEUSTIGMA_g13717.t1</name>
</gene>
<keyword evidence="5" id="KW-1185">Reference proteome</keyword>
<dbReference type="Proteomes" id="UP000232323">
    <property type="component" value="Unassembled WGS sequence"/>
</dbReference>
<evidence type="ECO:0000256" key="2">
    <source>
        <dbReference type="SAM" id="MobiDB-lite"/>
    </source>
</evidence>
<dbReference type="SUPFAM" id="SSF109604">
    <property type="entry name" value="HD-domain/PDEase-like"/>
    <property type="match status" value="1"/>
</dbReference>
<evidence type="ECO:0000313" key="4">
    <source>
        <dbReference type="EMBL" id="GAX86305.1"/>
    </source>
</evidence>
<dbReference type="Pfam" id="PF04607">
    <property type="entry name" value="RelA_SpoT"/>
    <property type="match status" value="1"/>
</dbReference>
<comment type="similarity">
    <text evidence="1">Belongs to the RelA/SpoT family.</text>
</comment>
<dbReference type="CDD" id="cd05399">
    <property type="entry name" value="NT_Rel-Spo_like"/>
    <property type="match status" value="1"/>
</dbReference>
<sequence length="752" mass="83003">MTSTFSQPLSFSQASSCNNRSHSRKWSTSKGSSYIRGVSIGSQEKSASWVESWAATRANLSNASVKRSVASSPTESKTFSPSNVPERSFNSPSQVVLGFDVPASDINPGLNLKHVSANSGLLSKAFVPRQDEFLLSPVSEASTLPIFHPRSNEMFFPDVDLSLLLEAQERNSIFKTELVANAFMLASRAHAGQYRKDGASELSHCLLVALSLADLGLDESTVAAGLLHESLRQNGALRSQLEEFMSSEVVQLVDRVTTISEISQLYRNHRDEVNDERLRRMMLAMEDVRAVLIKLACRVHNMKTLSALSEDKQRAFAQETLDIFAVVANRLGCWSLKAELEDLSFAVLYPEQYSQVKCMVSSRQDSAALEATVQAIKAGLEEKDIQYEEISGRPKNLYGIWQKMIKNNESNVDRIYDVIALRVVVSGNKHDCYQAQRVVQGLYRCMPERSKDFIRVTKKANGYQSLHETIYGEEEQPIEVQIRTSKMHYIAEYGFAAHWKYKESSSSTDDWLDKEVQYKKWLMSYGLGIHDKKIRPVGSPPTDSSLKSLGAAYLEPSSSGRPSGMRSHSAPGRVDPFLRHDRFKLEQPAPRSVVTVVLQTQDNVQPKEVNAGLTAQQLAAQLAVEHLPGYVMMLNQRVVFPSQQGSAATPLKDGDLVQVLPLSQVMEGLQGGENTPPRVISFGEAESKEDECPVLSKAQSYSLCSLPRGNFSSDELDVFSLHSPPSVLALNGTGPAPSLQVMASPAVPVGGY</sequence>
<dbReference type="GO" id="GO:0009507">
    <property type="term" value="C:chloroplast"/>
    <property type="evidence" value="ECO:0007669"/>
    <property type="project" value="TreeGrafter"/>
</dbReference>
<dbReference type="Pfam" id="PF13328">
    <property type="entry name" value="HD_4"/>
    <property type="match status" value="1"/>
</dbReference>
<dbReference type="AlphaFoldDB" id="A0A250XTB4"/>
<dbReference type="Gene3D" id="3.30.460.10">
    <property type="entry name" value="Beta Polymerase, domain 2"/>
    <property type="match status" value="1"/>
</dbReference>
<dbReference type="STRING" id="1157962.A0A250XTB4"/>
<feature type="domain" description="RelA/SpoT" evidence="3">
    <location>
        <begin position="392"/>
        <end position="505"/>
    </location>
</feature>
<dbReference type="GO" id="GO:0015969">
    <property type="term" value="P:guanosine tetraphosphate metabolic process"/>
    <property type="evidence" value="ECO:0007669"/>
    <property type="project" value="InterPro"/>
</dbReference>
<evidence type="ECO:0000313" key="5">
    <source>
        <dbReference type="Proteomes" id="UP000232323"/>
    </source>
</evidence>
<dbReference type="EMBL" id="BEGY01000265">
    <property type="protein sequence ID" value="GAX86305.1"/>
    <property type="molecule type" value="Genomic_DNA"/>
</dbReference>
<dbReference type="SMART" id="SM00954">
    <property type="entry name" value="RelA_SpoT"/>
    <property type="match status" value="1"/>
</dbReference>
<evidence type="ECO:0000259" key="3">
    <source>
        <dbReference type="SMART" id="SM00954"/>
    </source>
</evidence>
<dbReference type="InterPro" id="IPR043519">
    <property type="entry name" value="NT_sf"/>
</dbReference>
<proteinExistence type="inferred from homology"/>
<comment type="caution">
    <text evidence="4">The sequence shown here is derived from an EMBL/GenBank/DDBJ whole genome shotgun (WGS) entry which is preliminary data.</text>
</comment>
<dbReference type="PANTHER" id="PTHR21262:SF31">
    <property type="entry name" value="GTP PYROPHOSPHOKINASE"/>
    <property type="match status" value="1"/>
</dbReference>
<dbReference type="FunFam" id="1.10.3210.10:FF:000001">
    <property type="entry name" value="GTP pyrophosphokinase RelA"/>
    <property type="match status" value="1"/>
</dbReference>
<feature type="region of interest" description="Disordered" evidence="2">
    <location>
        <begin position="64"/>
        <end position="89"/>
    </location>
</feature>
<feature type="compositionally biased region" description="Polar residues" evidence="2">
    <location>
        <begin position="1"/>
        <end position="20"/>
    </location>
</feature>
<evidence type="ECO:0000256" key="1">
    <source>
        <dbReference type="ARBA" id="ARBA00007476"/>
    </source>
</evidence>
<dbReference type="InterPro" id="IPR007685">
    <property type="entry name" value="RelA_SpoT"/>
</dbReference>
<dbReference type="Gene3D" id="1.10.3210.10">
    <property type="entry name" value="Hypothetical protein af1432"/>
    <property type="match status" value="1"/>
</dbReference>
<feature type="region of interest" description="Disordered" evidence="2">
    <location>
        <begin position="1"/>
        <end position="30"/>
    </location>
</feature>
<feature type="region of interest" description="Disordered" evidence="2">
    <location>
        <begin position="553"/>
        <end position="573"/>
    </location>
</feature>
<feature type="compositionally biased region" description="Low complexity" evidence="2">
    <location>
        <begin position="556"/>
        <end position="569"/>
    </location>
</feature>
<dbReference type="OrthoDB" id="430679at2759"/>